<evidence type="ECO:0000313" key="3">
    <source>
        <dbReference type="Proteomes" id="UP000002372"/>
    </source>
</evidence>
<evidence type="ECO:0000313" key="1">
    <source>
        <dbReference type="EMBL" id="CAZ90466.1"/>
    </source>
</evidence>
<dbReference type="RefSeq" id="WP_020909933.1">
    <property type="nucleotide sequence ID" value="NC_014144.1"/>
</dbReference>
<reference key="1">
    <citation type="submission" date="2009-07" db="EMBL/GenBank/DDBJ databases">
        <authorList>
            <person name="Genoscope - CEA"/>
        </authorList>
    </citation>
    <scope>NUCLEOTIDE SEQUENCE</scope>
    <source>
        <strain>3As</strain>
    </source>
</reference>
<keyword evidence="1" id="KW-0614">Plasmid</keyword>
<proteinExistence type="predicted"/>
<geneLocation type="plasmid" evidence="1 3">
    <name>pTHI</name>
</geneLocation>
<dbReference type="Proteomes" id="UP000002372">
    <property type="component" value="Plasmid pTHI"/>
</dbReference>
<dbReference type="Proteomes" id="UP000078599">
    <property type="component" value="Unassembled WGS sequence"/>
</dbReference>
<reference evidence="1" key="4">
    <citation type="submission" date="2010-07" db="EMBL/GenBank/DDBJ databases">
        <authorList>
            <person name="Genoscope - CEA"/>
        </authorList>
    </citation>
    <scope>NUCLEOTIDE SEQUENCE</scope>
    <source>
        <strain evidence="1">3As</strain>
        <plasmid evidence="1">pTHI</plasmid>
    </source>
</reference>
<reference key="3">
    <citation type="journal article" date="2010" name="PLoS Genet.">
        <title>Structure, function, and evolution of the Thiomonas spp. genome.</title>
        <authorList>
            <person name="Arsene-Ploetze F."/>
            <person name="Koechler S."/>
            <person name="Marchal M."/>
            <person name="Coppee J.-.Y."/>
            <person name="Chandler M."/>
            <person name="Bonnefoy V."/>
            <person name="Brochier-Armanet C."/>
            <person name="Barakat M."/>
            <person name="Barbe V."/>
            <person name="Battaglia-Brunet F."/>
            <person name="Bruneel O."/>
            <person name="Bryan C.G."/>
            <person name="Cleiss-Arnold J."/>
            <person name="Cruveiller S."/>
            <person name="Erhardt M."/>
            <person name="Heinrich-Salmeron A."/>
            <person name="Hommais F."/>
            <person name="Joulian C."/>
            <person name="Krin E."/>
            <person name="Lieutaud A."/>
            <person name="Lievremont D."/>
            <person name="Michel C."/>
            <person name="Muller D."/>
            <person name="Ortet P."/>
            <person name="Proux C."/>
            <person name="Siguier P."/>
            <person name="Roche D."/>
            <person name="Rouy Z."/>
            <person name="Salvignol G."/>
            <person name="Slyemi D."/>
            <person name="Talla E."/>
            <person name="Weiss S."/>
            <person name="Weissenbach J."/>
            <person name="Medigue C."/>
            <person name="Bertin P.N."/>
        </authorList>
    </citation>
    <scope>NUCLEOTIDE SEQUENCE</scope>
    <source>
        <strain>3As</strain>
    </source>
</reference>
<keyword evidence="4" id="KW-1185">Reference proteome</keyword>
<evidence type="ECO:0000313" key="4">
    <source>
        <dbReference type="Proteomes" id="UP000078599"/>
    </source>
</evidence>
<evidence type="ECO:0000313" key="2">
    <source>
        <dbReference type="EMBL" id="CQR32803.1"/>
    </source>
</evidence>
<dbReference type="AlphaFoldDB" id="D6CVX7"/>
<organism evidence="1 3">
    <name type="scientific">Thiomonas arsenitoxydans (strain DSM 22701 / CIP 110005 / 3As)</name>
    <dbReference type="NCBI Taxonomy" id="426114"/>
    <lineage>
        <taxon>Bacteria</taxon>
        <taxon>Pseudomonadati</taxon>
        <taxon>Pseudomonadota</taxon>
        <taxon>Betaproteobacteria</taxon>
        <taxon>Burkholderiales</taxon>
        <taxon>Thiomonas</taxon>
    </lineage>
</organism>
<name>D6CVX7_THIA3</name>
<dbReference type="KEGG" id="thi:THI_p0070"/>
<gene>
    <name evidence="1" type="ordered locus">THI_p0070</name>
    <name evidence="2" type="ORF">THICB1_200063</name>
</gene>
<accession>D6CVX7</accession>
<reference evidence="2 4" key="5">
    <citation type="submission" date="2015-03" db="EMBL/GenBank/DDBJ databases">
        <authorList>
            <person name="Regsiter A."/>
            <person name="william w."/>
        </authorList>
    </citation>
    <scope>NUCLEOTIDE SEQUENCE [LARGE SCALE GENOMIC DNA]</scope>
    <source>
        <strain evidence="2 4">CB1</strain>
    </source>
</reference>
<sequence>MKINDAVCIAGDVIRRCGHSAQLARKRGHVVNIEGRVAEVAWDDEQRTRLIPLASLAVISKAQGVIEPRARV</sequence>
<protein>
    <submittedName>
        <fullName evidence="1">Uncharacterized protein</fullName>
    </submittedName>
</protein>
<dbReference type="HOGENOM" id="CLU_2721017_0_0_4"/>
<dbReference type="EMBL" id="CTRI01000013">
    <property type="protein sequence ID" value="CQR32803.1"/>
    <property type="molecule type" value="Genomic_DNA"/>
</dbReference>
<reference evidence="3" key="2">
    <citation type="journal article" date="2010" name="PLoS Genet.">
        <title>Structure, function, and evolution of the Thiomonas spp. genome.</title>
        <authorList>
            <person name="Arsene-Ploetze F."/>
            <person name="Koechler S."/>
            <person name="Marchal M."/>
            <person name="Coppee J.Y."/>
            <person name="Chandler M."/>
            <person name="Bonnefoy V."/>
            <person name="Brochier-Armanet C."/>
            <person name="Barakat M."/>
            <person name="Barbe V."/>
            <person name="Battaglia-Brunet F."/>
            <person name="Bruneel O."/>
            <person name="Bryan C.G."/>
            <person name="Cleiss-Arnold J."/>
            <person name="Cruveiller S."/>
            <person name="Erhardt M."/>
            <person name="Heinrich-Salmeron A."/>
            <person name="Hommais F."/>
            <person name="Joulian C."/>
            <person name="Krin E."/>
            <person name="Lieutaud A."/>
            <person name="Lievremont D."/>
            <person name="Michel C."/>
            <person name="Muller D."/>
            <person name="Ortet P."/>
            <person name="Proux C."/>
            <person name="Siguier P."/>
            <person name="Roche D."/>
            <person name="Rouy Z."/>
            <person name="Salvignol G."/>
            <person name="Slyemi D."/>
            <person name="Talla E."/>
            <person name="Weiss S."/>
            <person name="Weissenbach J."/>
            <person name="Medigue C."/>
            <person name="Bertin P.N."/>
        </authorList>
    </citation>
    <scope>NUCLEOTIDE SEQUENCE [LARGE SCALE GENOMIC DNA]</scope>
    <source>
        <strain evidence="3">DSM 22701 / CIP 110005 / 3As</strain>
    </source>
</reference>
<dbReference type="EMBL" id="FP475957">
    <property type="protein sequence ID" value="CAZ90466.1"/>
    <property type="molecule type" value="Genomic_DNA"/>
</dbReference>